<evidence type="ECO:0000313" key="3">
    <source>
        <dbReference type="Proteomes" id="UP000596902"/>
    </source>
</evidence>
<evidence type="ECO:0000313" key="2">
    <source>
        <dbReference type="EMBL" id="KAF7676352.1"/>
    </source>
</evidence>
<name>A0A8H7B861_9PLEO</name>
<protein>
    <submittedName>
        <fullName evidence="2">Glutathione transferase</fullName>
    </submittedName>
</protein>
<dbReference type="SUPFAM" id="SSF47616">
    <property type="entry name" value="GST C-terminal domain-like"/>
    <property type="match status" value="1"/>
</dbReference>
<dbReference type="PROSITE" id="PS50405">
    <property type="entry name" value="GST_CTER"/>
    <property type="match status" value="1"/>
</dbReference>
<dbReference type="InterPro" id="IPR036249">
    <property type="entry name" value="Thioredoxin-like_sf"/>
</dbReference>
<accession>A0A8H7B861</accession>
<dbReference type="GO" id="GO:0005737">
    <property type="term" value="C:cytoplasm"/>
    <property type="evidence" value="ECO:0007669"/>
    <property type="project" value="TreeGrafter"/>
</dbReference>
<reference evidence="2" key="1">
    <citation type="submission" date="2020-01" db="EMBL/GenBank/DDBJ databases">
        <authorList>
            <person name="Feng Z.H.Z."/>
        </authorList>
    </citation>
    <scope>NUCLEOTIDE SEQUENCE</scope>
    <source>
        <strain evidence="2">CBS107.38</strain>
    </source>
</reference>
<dbReference type="PANTHER" id="PTHR32419:SF25">
    <property type="entry name" value="GLUTATHIONE S-TRANSFERASE (EUROFUNG)"/>
    <property type="match status" value="1"/>
</dbReference>
<dbReference type="Gene3D" id="1.20.1050.10">
    <property type="match status" value="2"/>
</dbReference>
<dbReference type="InterPro" id="IPR016639">
    <property type="entry name" value="GST_Omega/GSH"/>
</dbReference>
<dbReference type="AlphaFoldDB" id="A0A8H7B861"/>
<keyword evidence="2" id="KW-0808">Transferase</keyword>
<feature type="domain" description="GST C-terminal" evidence="1">
    <location>
        <begin position="232"/>
        <end position="387"/>
    </location>
</feature>
<keyword evidence="3" id="KW-1185">Reference proteome</keyword>
<dbReference type="SUPFAM" id="SSF52833">
    <property type="entry name" value="Thioredoxin-like"/>
    <property type="match status" value="1"/>
</dbReference>
<dbReference type="PANTHER" id="PTHR32419">
    <property type="entry name" value="GLUTATHIONYL-HYDROQUINONE REDUCTASE"/>
    <property type="match status" value="1"/>
</dbReference>
<dbReference type="InterPro" id="IPR010987">
    <property type="entry name" value="Glutathione-S-Trfase_C-like"/>
</dbReference>
<dbReference type="RefSeq" id="XP_038786593.1">
    <property type="nucleotide sequence ID" value="XM_038930904.1"/>
</dbReference>
<organism evidence="2 3">
    <name type="scientific">Alternaria burnsii</name>
    <dbReference type="NCBI Taxonomy" id="1187904"/>
    <lineage>
        <taxon>Eukaryota</taxon>
        <taxon>Fungi</taxon>
        <taxon>Dikarya</taxon>
        <taxon>Ascomycota</taxon>
        <taxon>Pezizomycotina</taxon>
        <taxon>Dothideomycetes</taxon>
        <taxon>Pleosporomycetidae</taxon>
        <taxon>Pleosporales</taxon>
        <taxon>Pleosporineae</taxon>
        <taxon>Pleosporaceae</taxon>
        <taxon>Alternaria</taxon>
        <taxon>Alternaria sect. Alternaria</taxon>
    </lineage>
</organism>
<comment type="caution">
    <text evidence="2">The sequence shown here is derived from an EMBL/GenBank/DDBJ whole genome shotgun (WGS) entry which is preliminary data.</text>
</comment>
<dbReference type="GO" id="GO:0004364">
    <property type="term" value="F:glutathione transferase activity"/>
    <property type="evidence" value="ECO:0007669"/>
    <property type="project" value="InterPro"/>
</dbReference>
<dbReference type="EMBL" id="JAAABM010000007">
    <property type="protein sequence ID" value="KAF7676352.1"/>
    <property type="molecule type" value="Genomic_DNA"/>
</dbReference>
<proteinExistence type="predicted"/>
<dbReference type="Gene3D" id="3.40.30.10">
    <property type="entry name" value="Glutaredoxin"/>
    <property type="match status" value="1"/>
</dbReference>
<dbReference type="Pfam" id="PF13410">
    <property type="entry name" value="GST_C_2"/>
    <property type="match status" value="1"/>
</dbReference>
<reference evidence="2" key="2">
    <citation type="submission" date="2020-08" db="EMBL/GenBank/DDBJ databases">
        <title>Draft Genome Sequence of Cumin Blight Pathogen Alternaria burnsii.</title>
        <authorList>
            <person name="Feng Z."/>
        </authorList>
    </citation>
    <scope>NUCLEOTIDE SEQUENCE</scope>
    <source>
        <strain evidence="2">CBS107.38</strain>
    </source>
</reference>
<dbReference type="InterPro" id="IPR004045">
    <property type="entry name" value="Glutathione_S-Trfase_N"/>
</dbReference>
<dbReference type="InterPro" id="IPR036282">
    <property type="entry name" value="Glutathione-S-Trfase_C_sf"/>
</dbReference>
<dbReference type="Pfam" id="PF13409">
    <property type="entry name" value="GST_N_2"/>
    <property type="match status" value="1"/>
</dbReference>
<dbReference type="Proteomes" id="UP000596902">
    <property type="component" value="Unassembled WGS sequence"/>
</dbReference>
<evidence type="ECO:0000259" key="1">
    <source>
        <dbReference type="PROSITE" id="PS50405"/>
    </source>
</evidence>
<dbReference type="InterPro" id="IPR047047">
    <property type="entry name" value="GST_Omega-like_C"/>
</dbReference>
<dbReference type="GeneID" id="62204082"/>
<sequence length="408" mass="47176">MFSTSRSVDYEARLGVALQVPDEIPSFIPVPSANVIVVGSLTSPSTCERQLLASRYSLKKTAKMSPSSTSHDFAEKDGQFRRKPSAFRSFISSDPNSEFPAEKDRYALYIHMGCPWAHRTNLVRSLKGLEQVVQLIVWDTSLVHEKKGWGMSGKPGFEKEPLYGYTNLRQLYERANPDYEGRYLVPTLWDKKRQTIVNNESSEIIRMFYTKFDALIPEHLRESSKGDKAILPDHLRKDIDAMNEWVYDTINNGVSNIPVRTAYETYTEFMNLHQVYKTGFAQSQEAYEEHVYPVFESLDRLEEHLCQSGHGPYLFGDHITEADIRLYPTLIRFDVAYFTIFKCNLKMIRYEYPQLHDWLRRLYWDESEATNYGAFKKTVDFQAYKEGYSNATKAKIVPAGPKPEIMPL</sequence>
<gene>
    <name evidence="2" type="ORF">GT037_005857</name>
</gene>
<dbReference type="CDD" id="cd03190">
    <property type="entry name" value="GST_C_Omega_like"/>
    <property type="match status" value="1"/>
</dbReference>